<dbReference type="Gene3D" id="3.40.47.10">
    <property type="match status" value="1"/>
</dbReference>
<keyword evidence="4" id="KW-1185">Reference proteome</keyword>
<dbReference type="SUPFAM" id="SSF53901">
    <property type="entry name" value="Thiolase-like"/>
    <property type="match status" value="1"/>
</dbReference>
<reference evidence="3" key="1">
    <citation type="journal article" date="2022" name="bioRxiv">
        <title>Discovery and biosynthetic assessment of Streptomyces ortus sp nov. isolated from a deep-sea sponge.</title>
        <authorList>
            <person name="Williams S.E."/>
        </authorList>
    </citation>
    <scope>NUCLEOTIDE SEQUENCE</scope>
    <source>
        <strain evidence="3">A15ISP2-DRY2</strain>
    </source>
</reference>
<feature type="domain" description="Beta-ketoacyl synthase-like N-terminal" evidence="2">
    <location>
        <begin position="6"/>
        <end position="194"/>
    </location>
</feature>
<dbReference type="PANTHER" id="PTHR11712">
    <property type="entry name" value="POLYKETIDE SYNTHASE-RELATED"/>
    <property type="match status" value="1"/>
</dbReference>
<sequence length="357" mass="37056">MPYPVISTWSATSPFGVGRAAFAAGTTQRRSAIGPLDPLEWQVPTTHGAVVPGYDIRASLGRKGTRMMNRVTGLTITTVGHVLEEVAHPEDGADDVALVLGTTAGSLQSSMEITHSSLTGARPYHVEPATIPYAVMNGAAGRCAIWYGLRGPNSTIGAGRPTGMVGLTYSRRLLLTGRARQVLCGAAEEFSSARSLVEHYGRLPEEPETVLGEGCAIFLLGLEPAPGSRPLASVLSVRTRMVADGDWGAAVGHCVEAALSSVDEKADQVWAVSHSGTADAAGRAEHARLTELFDAETLVPPAADLIGETHSVSSAFQIASVLSLAEQDPASAGRIAVITSVDPSGMAAAALLRIAES</sequence>
<evidence type="ECO:0000259" key="2">
    <source>
        <dbReference type="Pfam" id="PF00109"/>
    </source>
</evidence>
<protein>
    <submittedName>
        <fullName evidence="3">3-oxoacyl-ACP synthase</fullName>
    </submittedName>
</protein>
<dbReference type="EMBL" id="JAIFZO010000002">
    <property type="protein sequence ID" value="MCX4238796.1"/>
    <property type="molecule type" value="Genomic_DNA"/>
</dbReference>
<comment type="caution">
    <text evidence="3">The sequence shown here is derived from an EMBL/GenBank/DDBJ whole genome shotgun (WGS) entry which is preliminary data.</text>
</comment>
<dbReference type="InterPro" id="IPR014030">
    <property type="entry name" value="Ketoacyl_synth_N"/>
</dbReference>
<dbReference type="Proteomes" id="UP001165590">
    <property type="component" value="Unassembled WGS sequence"/>
</dbReference>
<organism evidence="3 4">
    <name type="scientific">Streptomyces ortus</name>
    <dbReference type="NCBI Taxonomy" id="2867268"/>
    <lineage>
        <taxon>Bacteria</taxon>
        <taxon>Bacillati</taxon>
        <taxon>Actinomycetota</taxon>
        <taxon>Actinomycetes</taxon>
        <taxon>Kitasatosporales</taxon>
        <taxon>Streptomycetaceae</taxon>
        <taxon>Streptomyces</taxon>
    </lineage>
</organism>
<dbReference type="RefSeq" id="WP_267031746.1">
    <property type="nucleotide sequence ID" value="NZ_JAIFZO010000002.1"/>
</dbReference>
<dbReference type="Pfam" id="PF00109">
    <property type="entry name" value="ketoacyl-synt"/>
    <property type="match status" value="1"/>
</dbReference>
<evidence type="ECO:0000313" key="4">
    <source>
        <dbReference type="Proteomes" id="UP001165590"/>
    </source>
</evidence>
<accession>A0ABT3VFX1</accession>
<name>A0ABT3VFX1_9ACTN</name>
<dbReference type="InterPro" id="IPR000794">
    <property type="entry name" value="Beta-ketoacyl_synthase"/>
</dbReference>
<proteinExistence type="predicted"/>
<dbReference type="InterPro" id="IPR016039">
    <property type="entry name" value="Thiolase-like"/>
</dbReference>
<dbReference type="PANTHER" id="PTHR11712:SF336">
    <property type="entry name" value="3-OXOACYL-[ACYL-CARRIER-PROTEIN] SYNTHASE, MITOCHONDRIAL"/>
    <property type="match status" value="1"/>
</dbReference>
<evidence type="ECO:0000256" key="1">
    <source>
        <dbReference type="ARBA" id="ARBA00022679"/>
    </source>
</evidence>
<keyword evidence="1" id="KW-0808">Transferase</keyword>
<gene>
    <name evidence="3" type="ORF">K3769_39710</name>
</gene>
<evidence type="ECO:0000313" key="3">
    <source>
        <dbReference type="EMBL" id="MCX4238796.1"/>
    </source>
</evidence>